<dbReference type="AlphaFoldDB" id="A0A5N6RQG7"/>
<name>A0A5N6RQG7_9ROSI</name>
<accession>A0A5N6RQG7</accession>
<dbReference type="PANTHER" id="PTHR48048">
    <property type="entry name" value="GLYCOSYLTRANSFERASE"/>
    <property type="match status" value="1"/>
</dbReference>
<dbReference type="Gene3D" id="3.40.50.2000">
    <property type="entry name" value="Glycogen Phosphorylase B"/>
    <property type="match status" value="2"/>
</dbReference>
<dbReference type="InterPro" id="IPR002213">
    <property type="entry name" value="UDP_glucos_trans"/>
</dbReference>
<dbReference type="FunFam" id="3.40.50.2000:FF:000095">
    <property type="entry name" value="Glycosyltransferase"/>
    <property type="match status" value="1"/>
</dbReference>
<dbReference type="PANTHER" id="PTHR48048:SF30">
    <property type="entry name" value="GLYCOSYLTRANSFERASE"/>
    <property type="match status" value="1"/>
</dbReference>
<keyword evidence="3" id="KW-0808">Transferase</keyword>
<evidence type="ECO:0000256" key="3">
    <source>
        <dbReference type="ARBA" id="ARBA00022679"/>
    </source>
</evidence>
<evidence type="ECO:0000256" key="1">
    <source>
        <dbReference type="ARBA" id="ARBA00009995"/>
    </source>
</evidence>
<dbReference type="EMBL" id="CM017328">
    <property type="protein sequence ID" value="KAE8124648.1"/>
    <property type="molecule type" value="Genomic_DNA"/>
</dbReference>
<dbReference type="GO" id="GO:0035251">
    <property type="term" value="F:UDP-glucosyltransferase activity"/>
    <property type="evidence" value="ECO:0007669"/>
    <property type="project" value="InterPro"/>
</dbReference>
<organism evidence="4 5">
    <name type="scientific">Carpinus fangiana</name>
    <dbReference type="NCBI Taxonomy" id="176857"/>
    <lineage>
        <taxon>Eukaryota</taxon>
        <taxon>Viridiplantae</taxon>
        <taxon>Streptophyta</taxon>
        <taxon>Embryophyta</taxon>
        <taxon>Tracheophyta</taxon>
        <taxon>Spermatophyta</taxon>
        <taxon>Magnoliopsida</taxon>
        <taxon>eudicotyledons</taxon>
        <taxon>Gunneridae</taxon>
        <taxon>Pentapetalae</taxon>
        <taxon>rosids</taxon>
        <taxon>fabids</taxon>
        <taxon>Fagales</taxon>
        <taxon>Betulaceae</taxon>
        <taxon>Carpinus</taxon>
    </lineage>
</organism>
<gene>
    <name evidence="4" type="ORF">FH972_019513</name>
</gene>
<sequence length="497" mass="54701">MAEAIVLYPTPAIGHLISMVELAKLILTHNPSLSVHILVAPQPYNAGSTAPYIAAVSATTPSITFHNLPNVELPPTSSPNHETLTFELLRLNNPNLHQSLLSISKGYAIHALIMDFFCSHALSVAENLNIPGYYFFTSGAGFLAYFLYFSTLHRSTTKSFKDLDTHLDIPGVPPMASSDSPKPLLDRDDEAYKCFLDCSFSMAKSAGIIVNTFESLEPRAIKAISDGLCVRDGPTPPIFCIGPLIASSNKRDDPASCLRWLDLQPSRSVVFLCFGSLGLFSVEQLKEIAIGLERSGLRFLWVVRNPPTHDHSLAVKAQPEPDLDLLLPGEGRSIRERILSMKNEAKAALSEGGSSCTALAKLLSALKKILVLSQNRATSPISRCQAHRQSNLRHRHAHCQSDLTILTLSAFLFYKEDRAILCSQQSPSLLKDPHSSLSPALRLPIISASRYLPQGETLDLFFTFCWIFGWERIVSVGYSVMTIPAVIKNERSYDWGV</sequence>
<evidence type="ECO:0000313" key="5">
    <source>
        <dbReference type="Proteomes" id="UP000327013"/>
    </source>
</evidence>
<dbReference type="SUPFAM" id="SSF53756">
    <property type="entry name" value="UDP-Glycosyltransferase/glycogen phosphorylase"/>
    <property type="match status" value="1"/>
</dbReference>
<evidence type="ECO:0008006" key="6">
    <source>
        <dbReference type="Google" id="ProtNLM"/>
    </source>
</evidence>
<keyword evidence="2" id="KW-0328">Glycosyltransferase</keyword>
<proteinExistence type="inferred from homology"/>
<reference evidence="4 5" key="1">
    <citation type="submission" date="2019-06" db="EMBL/GenBank/DDBJ databases">
        <title>A chromosomal-level reference genome of Carpinus fangiana (Coryloideae, Betulaceae).</title>
        <authorList>
            <person name="Yang X."/>
            <person name="Wang Z."/>
            <person name="Zhang L."/>
            <person name="Hao G."/>
            <person name="Liu J."/>
            <person name="Yang Y."/>
        </authorList>
    </citation>
    <scope>NUCLEOTIDE SEQUENCE [LARGE SCALE GENOMIC DNA]</scope>
    <source>
        <strain evidence="4">Cfa_2016G</strain>
        <tissue evidence="4">Leaf</tissue>
    </source>
</reference>
<dbReference type="CDD" id="cd03784">
    <property type="entry name" value="GT1_Gtf-like"/>
    <property type="match status" value="1"/>
</dbReference>
<keyword evidence="5" id="KW-1185">Reference proteome</keyword>
<dbReference type="Proteomes" id="UP000327013">
    <property type="component" value="Chromosome 8"/>
</dbReference>
<comment type="similarity">
    <text evidence="1">Belongs to the UDP-glycosyltransferase family.</text>
</comment>
<protein>
    <recommendedName>
        <fullName evidence="6">Glycosyltransferase</fullName>
    </recommendedName>
</protein>
<dbReference type="InterPro" id="IPR050481">
    <property type="entry name" value="UDP-glycosyltransf_plant"/>
</dbReference>
<evidence type="ECO:0000313" key="4">
    <source>
        <dbReference type="EMBL" id="KAE8124648.1"/>
    </source>
</evidence>
<evidence type="ECO:0000256" key="2">
    <source>
        <dbReference type="ARBA" id="ARBA00022676"/>
    </source>
</evidence>
<dbReference type="OrthoDB" id="5835829at2759"/>